<reference evidence="2" key="1">
    <citation type="submission" date="2022-01" db="EMBL/GenBank/DDBJ databases">
        <authorList>
            <person name="King R."/>
        </authorList>
    </citation>
    <scope>NUCLEOTIDE SEQUENCE</scope>
</reference>
<evidence type="ECO:0000313" key="2">
    <source>
        <dbReference type="EMBL" id="CAG9824477.1"/>
    </source>
</evidence>
<feature type="region of interest" description="Disordered" evidence="1">
    <location>
        <begin position="1"/>
        <end position="47"/>
    </location>
</feature>
<organism evidence="2 3">
    <name type="scientific">Phaedon cochleariae</name>
    <name type="common">Mustard beetle</name>
    <dbReference type="NCBI Taxonomy" id="80249"/>
    <lineage>
        <taxon>Eukaryota</taxon>
        <taxon>Metazoa</taxon>
        <taxon>Ecdysozoa</taxon>
        <taxon>Arthropoda</taxon>
        <taxon>Hexapoda</taxon>
        <taxon>Insecta</taxon>
        <taxon>Pterygota</taxon>
        <taxon>Neoptera</taxon>
        <taxon>Endopterygota</taxon>
        <taxon>Coleoptera</taxon>
        <taxon>Polyphaga</taxon>
        <taxon>Cucujiformia</taxon>
        <taxon>Chrysomeloidea</taxon>
        <taxon>Chrysomelidae</taxon>
        <taxon>Chrysomelinae</taxon>
        <taxon>Chrysomelini</taxon>
        <taxon>Phaedon</taxon>
    </lineage>
</organism>
<feature type="region of interest" description="Disordered" evidence="1">
    <location>
        <begin position="62"/>
        <end position="87"/>
    </location>
</feature>
<name>A0A9N9SJ99_PHACE</name>
<dbReference type="EMBL" id="OU896714">
    <property type="protein sequence ID" value="CAG9824477.1"/>
    <property type="molecule type" value="Genomic_DNA"/>
</dbReference>
<keyword evidence="3" id="KW-1185">Reference proteome</keyword>
<dbReference type="Pfam" id="PF09495">
    <property type="entry name" value="DUF2462"/>
    <property type="match status" value="1"/>
</dbReference>
<feature type="compositionally biased region" description="Polar residues" evidence="1">
    <location>
        <begin position="70"/>
        <end position="87"/>
    </location>
</feature>
<feature type="compositionally biased region" description="Basic residues" evidence="1">
    <location>
        <begin position="1"/>
        <end position="10"/>
    </location>
</feature>
<dbReference type="OrthoDB" id="6261058at2759"/>
<dbReference type="InterPro" id="IPR019034">
    <property type="entry name" value="UPF0390"/>
</dbReference>
<reference evidence="2" key="2">
    <citation type="submission" date="2022-10" db="EMBL/GenBank/DDBJ databases">
        <authorList>
            <consortium name="ENA_rothamsted_submissions"/>
            <consortium name="culmorum"/>
            <person name="King R."/>
        </authorList>
    </citation>
    <scope>NUCLEOTIDE SEQUENCE</scope>
</reference>
<gene>
    <name evidence="2" type="ORF">PHAECO_LOCUS12216</name>
</gene>
<sequence>MPQGKLRVKSKLPENLKLKKTKGNAVTKRSNRPIQPKKKHHQETQKIKQIISKSVNKAAEDELRARASGGQKNLSKAQQVIAQHNSK</sequence>
<evidence type="ECO:0000313" key="3">
    <source>
        <dbReference type="Proteomes" id="UP001153737"/>
    </source>
</evidence>
<feature type="compositionally biased region" description="Basic residues" evidence="1">
    <location>
        <begin position="29"/>
        <end position="41"/>
    </location>
</feature>
<accession>A0A9N9SJ99</accession>
<dbReference type="Proteomes" id="UP001153737">
    <property type="component" value="Chromosome 8"/>
</dbReference>
<evidence type="ECO:0000256" key="1">
    <source>
        <dbReference type="SAM" id="MobiDB-lite"/>
    </source>
</evidence>
<proteinExistence type="predicted"/>
<dbReference type="AlphaFoldDB" id="A0A9N9SJ99"/>
<protein>
    <submittedName>
        <fullName evidence="2">Uncharacterized protein</fullName>
    </submittedName>
</protein>